<keyword evidence="3" id="KW-1185">Reference proteome</keyword>
<dbReference type="Proteomes" id="UP001150879">
    <property type="component" value="Unassembled WGS sequence"/>
</dbReference>
<reference evidence="2" key="1">
    <citation type="submission" date="2022-11" db="EMBL/GenBank/DDBJ databases">
        <authorList>
            <person name="Petersen C."/>
        </authorList>
    </citation>
    <scope>NUCLEOTIDE SEQUENCE</scope>
    <source>
        <strain evidence="2">IBT 16849</strain>
    </source>
</reference>
<feature type="compositionally biased region" description="Basic and acidic residues" evidence="1">
    <location>
        <begin position="80"/>
        <end position="89"/>
    </location>
</feature>
<evidence type="ECO:0000313" key="2">
    <source>
        <dbReference type="EMBL" id="KAJ5199033.1"/>
    </source>
</evidence>
<gene>
    <name evidence="2" type="ORF">N7472_004237</name>
</gene>
<feature type="region of interest" description="Disordered" evidence="1">
    <location>
        <begin position="67"/>
        <end position="89"/>
    </location>
</feature>
<dbReference type="EMBL" id="JAPQKP010000003">
    <property type="protein sequence ID" value="KAJ5199033.1"/>
    <property type="molecule type" value="Genomic_DNA"/>
</dbReference>
<organism evidence="2 3">
    <name type="scientific">Penicillium cf. griseofulvum</name>
    <dbReference type="NCBI Taxonomy" id="2972120"/>
    <lineage>
        <taxon>Eukaryota</taxon>
        <taxon>Fungi</taxon>
        <taxon>Dikarya</taxon>
        <taxon>Ascomycota</taxon>
        <taxon>Pezizomycotina</taxon>
        <taxon>Eurotiomycetes</taxon>
        <taxon>Eurotiomycetidae</taxon>
        <taxon>Eurotiales</taxon>
        <taxon>Aspergillaceae</taxon>
        <taxon>Penicillium</taxon>
    </lineage>
</organism>
<sequence>MYVLVVVLEAGIFISHISWRIRYRELRKQAKDSGKSIDDLLVLRSNETQETEDLEKGILPVAHVGVEGRRPIERTPTPHVKPDDSTEKC</sequence>
<accession>A0A9W9JLB2</accession>
<evidence type="ECO:0000256" key="1">
    <source>
        <dbReference type="SAM" id="MobiDB-lite"/>
    </source>
</evidence>
<dbReference type="AlphaFoldDB" id="A0A9W9JLB2"/>
<protein>
    <submittedName>
        <fullName evidence="2">Uncharacterized protein</fullName>
    </submittedName>
</protein>
<reference evidence="2" key="2">
    <citation type="journal article" date="2023" name="IMA Fungus">
        <title>Comparative genomic study of the Penicillium genus elucidates a diverse pangenome and 15 lateral gene transfer events.</title>
        <authorList>
            <person name="Petersen C."/>
            <person name="Sorensen T."/>
            <person name="Nielsen M.R."/>
            <person name="Sondergaard T.E."/>
            <person name="Sorensen J.L."/>
            <person name="Fitzpatrick D.A."/>
            <person name="Frisvad J.C."/>
            <person name="Nielsen K.L."/>
        </authorList>
    </citation>
    <scope>NUCLEOTIDE SEQUENCE</scope>
    <source>
        <strain evidence="2">IBT 16849</strain>
    </source>
</reference>
<proteinExistence type="predicted"/>
<comment type="caution">
    <text evidence="2">The sequence shown here is derived from an EMBL/GenBank/DDBJ whole genome shotgun (WGS) entry which is preliminary data.</text>
</comment>
<evidence type="ECO:0000313" key="3">
    <source>
        <dbReference type="Proteomes" id="UP001150879"/>
    </source>
</evidence>
<name>A0A9W9JLB2_9EURO</name>